<proteinExistence type="predicted"/>
<name>A0A0F9GZ65_9ZZZZ</name>
<accession>A0A0F9GZ65</accession>
<gene>
    <name evidence="1" type="ORF">LCGC14_2125790</name>
</gene>
<dbReference type="EMBL" id="LAZR01026557">
    <property type="protein sequence ID" value="KKL68357.1"/>
    <property type="molecule type" value="Genomic_DNA"/>
</dbReference>
<evidence type="ECO:0000313" key="1">
    <source>
        <dbReference type="EMBL" id="KKL68357.1"/>
    </source>
</evidence>
<sequence>MSTVSLVRMEDMSLQHWIKETLLPLQWVERVVNVPLNYNGDKSRFEAEITWLPNFLDEGRGWVYFEPYGSTDLCSVVNSVPSDEQTTRVTVYNGSGAVIDSSYYTINYLDGAIIASGGTSTPDGVPTTVDFYQYYVSVIDGWPGTNPPDSPLIAIEMGAYNKGPYQLGPGRIAKRNVTIHIHATSSSERDDLTEFLYDALYNRHLAVLDYRQGEPLNYDGTYNTAWTGDFLQLDTNDDALFHFRNVRAEPISFREEWSDLNMWRSKITFVAESYRMGLDFNKL</sequence>
<comment type="caution">
    <text evidence="1">The sequence shown here is derived from an EMBL/GenBank/DDBJ whole genome shotgun (WGS) entry which is preliminary data.</text>
</comment>
<organism evidence="1">
    <name type="scientific">marine sediment metagenome</name>
    <dbReference type="NCBI Taxonomy" id="412755"/>
    <lineage>
        <taxon>unclassified sequences</taxon>
        <taxon>metagenomes</taxon>
        <taxon>ecological metagenomes</taxon>
    </lineage>
</organism>
<protein>
    <submittedName>
        <fullName evidence="1">Uncharacterized protein</fullName>
    </submittedName>
</protein>
<dbReference type="AlphaFoldDB" id="A0A0F9GZ65"/>
<reference evidence="1" key="1">
    <citation type="journal article" date="2015" name="Nature">
        <title>Complex archaea that bridge the gap between prokaryotes and eukaryotes.</title>
        <authorList>
            <person name="Spang A."/>
            <person name="Saw J.H."/>
            <person name="Jorgensen S.L."/>
            <person name="Zaremba-Niedzwiedzka K."/>
            <person name="Martijn J."/>
            <person name="Lind A.E."/>
            <person name="van Eijk R."/>
            <person name="Schleper C."/>
            <person name="Guy L."/>
            <person name="Ettema T.J."/>
        </authorList>
    </citation>
    <scope>NUCLEOTIDE SEQUENCE</scope>
</reference>